<evidence type="ECO:0000256" key="1">
    <source>
        <dbReference type="SAM" id="MobiDB-lite"/>
    </source>
</evidence>
<reference evidence="3" key="2">
    <citation type="submission" date="2025-08" db="UniProtKB">
        <authorList>
            <consortium name="Ensembl"/>
        </authorList>
    </citation>
    <scope>IDENTIFICATION</scope>
</reference>
<dbReference type="AlphaFoldDB" id="A0A8C9RSH6"/>
<dbReference type="Gene3D" id="1.20.1280.50">
    <property type="match status" value="1"/>
</dbReference>
<dbReference type="Ensembl" id="ENSSFOT00015025618.2">
    <property type="protein sequence ID" value="ENSSFOP00015025337.2"/>
    <property type="gene ID" value="ENSSFOG00015016310.2"/>
</dbReference>
<organism evidence="3 4">
    <name type="scientific">Scleropages formosus</name>
    <name type="common">Asian bonytongue</name>
    <name type="synonym">Osteoglossum formosum</name>
    <dbReference type="NCBI Taxonomy" id="113540"/>
    <lineage>
        <taxon>Eukaryota</taxon>
        <taxon>Metazoa</taxon>
        <taxon>Chordata</taxon>
        <taxon>Craniata</taxon>
        <taxon>Vertebrata</taxon>
        <taxon>Euteleostomi</taxon>
        <taxon>Actinopterygii</taxon>
        <taxon>Neopterygii</taxon>
        <taxon>Teleostei</taxon>
        <taxon>Osteoglossocephala</taxon>
        <taxon>Osteoglossomorpha</taxon>
        <taxon>Osteoglossiformes</taxon>
        <taxon>Osteoglossidae</taxon>
        <taxon>Scleropages</taxon>
    </lineage>
</organism>
<proteinExistence type="predicted"/>
<feature type="domain" description="F-box" evidence="2">
    <location>
        <begin position="50"/>
        <end position="90"/>
    </location>
</feature>
<sequence>MALVWERDLQEPRISASVGVDQQGGQGNPALRGEAPTKDGSGGELLHFSEEVIILILKWLDPFSLLKVGSTCWKLFRICSCNSLWRHHFQVSFGAAFPSPACPMSAKEAFRLLFMWKTLYRNVQCNPSLLERLVGELPYPPATYWMQWLVLEESVPLPALRLGWAYVEGLWGIPREELEENQGAMDEENILWFEWKDLYHLAVLYHGGVTMVFQYVLNKQCTCDHSELETLFQEYRENRFHWRFVSWLFHQPEPLDKQLRAIYLQWRPHCKRKVSYWGQAACDVPYLASLHPIASDFCLGKLAQGDENNGIQTLENYFSMCKSLVAWILGRDWGRMKRRKVYEDTLEGVYRQLRNEMCKTPIDHDQFWQVAKVQMTCVCTLLDATTNYVNWSLIKTLPYYRLYLLSGNDVYIELIKGFLHRKRQVHDWVHLEENAWIMQLVPEALCTLLEFDTKMTEDILHGDSLVSQLSRVLWLYLHSGQHVYLDSLKSMLLTWANANMDYFSTLGAASPSSHPVW</sequence>
<dbReference type="Pfam" id="PF12937">
    <property type="entry name" value="F-box-like"/>
    <property type="match status" value="1"/>
</dbReference>
<evidence type="ECO:0000313" key="3">
    <source>
        <dbReference type="Ensembl" id="ENSSFOP00015025337.2"/>
    </source>
</evidence>
<accession>A0A8C9RSH6</accession>
<feature type="region of interest" description="Disordered" evidence="1">
    <location>
        <begin position="18"/>
        <end position="38"/>
    </location>
</feature>
<evidence type="ECO:0000259" key="2">
    <source>
        <dbReference type="Pfam" id="PF12937"/>
    </source>
</evidence>
<dbReference type="GeneTree" id="ENSGT00620000089228"/>
<reference evidence="3 4" key="1">
    <citation type="submission" date="2019-04" db="EMBL/GenBank/DDBJ databases">
        <authorList>
            <consortium name="Wellcome Sanger Institute Data Sharing"/>
        </authorList>
    </citation>
    <scope>NUCLEOTIDE SEQUENCE [LARGE SCALE GENOMIC DNA]</scope>
</reference>
<name>A0A8C9RSH6_SCLFO</name>
<gene>
    <name evidence="3" type="primary">si:dkeyp-114g9.1</name>
</gene>
<dbReference type="Proteomes" id="UP000694397">
    <property type="component" value="Chromosome 1"/>
</dbReference>
<dbReference type="InterPro" id="IPR001810">
    <property type="entry name" value="F-box_dom"/>
</dbReference>
<evidence type="ECO:0000313" key="4">
    <source>
        <dbReference type="Proteomes" id="UP000694397"/>
    </source>
</evidence>
<keyword evidence="4" id="KW-1185">Reference proteome</keyword>
<dbReference type="CDD" id="cd09917">
    <property type="entry name" value="F-box_SF"/>
    <property type="match status" value="1"/>
</dbReference>
<dbReference type="InterPro" id="IPR036047">
    <property type="entry name" value="F-box-like_dom_sf"/>
</dbReference>
<reference evidence="3" key="3">
    <citation type="submission" date="2025-09" db="UniProtKB">
        <authorList>
            <consortium name="Ensembl"/>
        </authorList>
    </citation>
    <scope>IDENTIFICATION</scope>
</reference>
<dbReference type="SUPFAM" id="SSF81383">
    <property type="entry name" value="F-box domain"/>
    <property type="match status" value="1"/>
</dbReference>
<protein>
    <submittedName>
        <fullName evidence="3">Si:dkeyp-114g9.1</fullName>
    </submittedName>
</protein>
<dbReference type="OrthoDB" id="9856535at2759"/>